<dbReference type="AlphaFoldDB" id="A2C912"/>
<proteinExistence type="predicted"/>
<name>A2C912_PROM3</name>
<evidence type="ECO:0000313" key="2">
    <source>
        <dbReference type="Proteomes" id="UP000002274"/>
    </source>
</evidence>
<dbReference type="EMBL" id="CP000554">
    <property type="protein sequence ID" value="ABM77972.1"/>
    <property type="molecule type" value="Genomic_DNA"/>
</dbReference>
<dbReference type="HOGENOM" id="CLU_3102507_0_0_3"/>
<evidence type="ECO:0000313" key="1">
    <source>
        <dbReference type="EMBL" id="ABM77972.1"/>
    </source>
</evidence>
<reference evidence="1 2" key="1">
    <citation type="journal article" date="2007" name="PLoS Genet.">
        <title>Patterns and implications of gene gain and loss in the evolution of Prochlorococcus.</title>
        <authorList>
            <person name="Kettler G.C."/>
            <person name="Martiny A.C."/>
            <person name="Huang K."/>
            <person name="Zucker J."/>
            <person name="Coleman M.L."/>
            <person name="Rodrigue S."/>
            <person name="Chen F."/>
            <person name="Lapidus A."/>
            <person name="Ferriera S."/>
            <person name="Johnson J."/>
            <person name="Steglich C."/>
            <person name="Church G.M."/>
            <person name="Richardson P."/>
            <person name="Chisholm S.W."/>
        </authorList>
    </citation>
    <scope>NUCLEOTIDE SEQUENCE [LARGE SCALE GENOMIC DNA]</scope>
    <source>
        <strain evidence="1 2">MIT 9303</strain>
    </source>
</reference>
<gene>
    <name evidence="1" type="ordered locus">P9303_12231</name>
</gene>
<dbReference type="STRING" id="59922.P9303_12231"/>
<sequence>MLATIDAKPKSVAFWCQETNLAEGVLWIEITSSAALKSMMLANQLRPVPPM</sequence>
<protein>
    <submittedName>
        <fullName evidence="1">Uncharacterized protein</fullName>
    </submittedName>
</protein>
<dbReference type="KEGG" id="pmf:P9303_12231"/>
<accession>A2C912</accession>
<organism evidence="1 2">
    <name type="scientific">Prochlorococcus marinus (strain MIT 9303)</name>
    <dbReference type="NCBI Taxonomy" id="59922"/>
    <lineage>
        <taxon>Bacteria</taxon>
        <taxon>Bacillati</taxon>
        <taxon>Cyanobacteriota</taxon>
        <taxon>Cyanophyceae</taxon>
        <taxon>Synechococcales</taxon>
        <taxon>Prochlorococcaceae</taxon>
        <taxon>Prochlorococcus</taxon>
    </lineage>
</organism>
<dbReference type="Proteomes" id="UP000002274">
    <property type="component" value="Chromosome"/>
</dbReference>